<organism evidence="2 3">
    <name type="scientific">Paramecium bursaria Chlorella virus MT325</name>
    <name type="common">PBCV-MT325</name>
    <dbReference type="NCBI Taxonomy" id="346932"/>
    <lineage>
        <taxon>Viruses</taxon>
        <taxon>Varidnaviria</taxon>
        <taxon>Bamfordvirae</taxon>
        <taxon>Nucleocytoviricota</taxon>
        <taxon>Megaviricetes</taxon>
        <taxon>Algavirales</taxon>
        <taxon>Phycodnaviridae</taxon>
        <taxon>Chlorovirus</taxon>
        <taxon>Chlorovirus conductrix</taxon>
        <taxon>Paramecium bursaria Chlorella virus A1</taxon>
    </lineage>
</organism>
<proteinExistence type="predicted"/>
<name>A7IV95_PBCVM</name>
<feature type="transmembrane region" description="Helical" evidence="1">
    <location>
        <begin position="21"/>
        <end position="40"/>
    </location>
</feature>
<reference evidence="2 3" key="1">
    <citation type="journal article" date="2007" name="Virology">
        <title>Sequence and annotation of the 314-kb MT325 and the 321-kb FR483 viruses that infect Chlorella Pbi.</title>
        <authorList>
            <person name="Fitzgerald L.A."/>
            <person name="Graves M.V."/>
            <person name="Li X."/>
            <person name="Feldblyum T."/>
            <person name="Hartigan J."/>
            <person name="Van Etten J.L."/>
        </authorList>
    </citation>
    <scope>NUCLEOTIDE SEQUENCE [LARGE SCALE GENOMIC DNA]</scope>
    <source>
        <strain evidence="2 3">MT325</strain>
    </source>
</reference>
<sequence>MPNMLHYLDVLNKIFRYFKMKPLYVTFVAVLAVFMTWFFMKHKETFTTNFQPDDQGMEQSIHGYGYYFGDKRSDLDTYFGFRDDLSAGFSKRLLPDVIPYDDPVNKS</sequence>
<evidence type="ECO:0000256" key="1">
    <source>
        <dbReference type="SAM" id="Phobius"/>
    </source>
</evidence>
<evidence type="ECO:0000313" key="3">
    <source>
        <dbReference type="Proteomes" id="UP000246715"/>
    </source>
</evidence>
<accession>A7IV95</accession>
<organismHost>
    <name type="scientific">Paramecium bursaria</name>
    <dbReference type="NCBI Taxonomy" id="74790"/>
</organismHost>
<keyword evidence="1" id="KW-0472">Membrane</keyword>
<dbReference type="Proteomes" id="UP000246715">
    <property type="component" value="Segment"/>
</dbReference>
<evidence type="ECO:0000313" key="2">
    <source>
        <dbReference type="EMBL" id="ABT14269.1"/>
    </source>
</evidence>
<gene>
    <name evidence="2" type="primary">M715R</name>
    <name evidence="2" type="ORF">MT325_M715R</name>
</gene>
<keyword evidence="1" id="KW-1133">Transmembrane helix</keyword>
<protein>
    <submittedName>
        <fullName evidence="2">Uncharacterized protein M715R</fullName>
    </submittedName>
</protein>
<keyword evidence="1" id="KW-0812">Transmembrane</keyword>
<dbReference type="EMBL" id="DQ491001">
    <property type="protein sequence ID" value="ABT14269.1"/>
    <property type="molecule type" value="Genomic_DNA"/>
</dbReference>